<dbReference type="Pfam" id="PF01381">
    <property type="entry name" value="HTH_3"/>
    <property type="match status" value="1"/>
</dbReference>
<gene>
    <name evidence="2" type="ORF">G6Z34_02840</name>
</gene>
<evidence type="ECO:0000313" key="3">
    <source>
        <dbReference type="Proteomes" id="UP000481454"/>
    </source>
</evidence>
<evidence type="ECO:0000313" key="2">
    <source>
        <dbReference type="EMBL" id="NGU29051.1"/>
    </source>
</evidence>
<dbReference type="PROSITE" id="PS50943">
    <property type="entry name" value="HTH_CROC1"/>
    <property type="match status" value="1"/>
</dbReference>
<dbReference type="EMBL" id="JAALLZ010000001">
    <property type="protein sequence ID" value="NGU29051.1"/>
    <property type="molecule type" value="Genomic_DNA"/>
</dbReference>
<dbReference type="InterPro" id="IPR001387">
    <property type="entry name" value="Cro/C1-type_HTH"/>
</dbReference>
<dbReference type="SMART" id="SM00530">
    <property type="entry name" value="HTH_XRE"/>
    <property type="match status" value="1"/>
</dbReference>
<sequence length="248" mass="29310">MIDNFEIGTRIKERRTELGLTMQKVADAVGLNKSTIQRYESGNIKDIKIPVIESIGKALNVDPMWLIGKSDYKSKSEEFEKVTYLSNLYFESVMNWSEDKLLDESETIILRGHFSELLLRYKEILESYVNSKIHWKSRQQDFENLYKDRFTSLEIRELFLKQELDNNLNSINSWIESFPNWVARNEKTTKSNIETINVTTLSKREKQIWEEPGKEHLMPIACHDDNLTDEEKDFMDEAIAEYERTHKK</sequence>
<dbReference type="CDD" id="cd00093">
    <property type="entry name" value="HTH_XRE"/>
    <property type="match status" value="1"/>
</dbReference>
<evidence type="ECO:0000259" key="1">
    <source>
        <dbReference type="PROSITE" id="PS50943"/>
    </source>
</evidence>
<dbReference type="RefSeq" id="WP_164800909.1">
    <property type="nucleotide sequence ID" value="NZ_CATNWT010000001.1"/>
</dbReference>
<organism evidence="2 3">
    <name type="scientific">Clostridium perfringens</name>
    <dbReference type="NCBI Taxonomy" id="1502"/>
    <lineage>
        <taxon>Bacteria</taxon>
        <taxon>Bacillati</taxon>
        <taxon>Bacillota</taxon>
        <taxon>Clostridia</taxon>
        <taxon>Eubacteriales</taxon>
        <taxon>Clostridiaceae</taxon>
        <taxon>Clostridium</taxon>
    </lineage>
</organism>
<feature type="domain" description="HTH cro/C1-type" evidence="1">
    <location>
        <begin position="11"/>
        <end position="66"/>
    </location>
</feature>
<dbReference type="AlphaFoldDB" id="A0AAP6WLK3"/>
<reference evidence="2 3" key="1">
    <citation type="submission" date="2020-02" db="EMBL/GenBank/DDBJ databases">
        <title>Genomic Insights into the Phylogeny and Genetic Plasticity of the Human and Animal Enteric Pathogen Clostridium perfringens.</title>
        <authorList>
            <person name="Feng Y."/>
            <person name="Hu Y."/>
        </authorList>
    </citation>
    <scope>NUCLEOTIDE SEQUENCE [LARGE SCALE GENOMIC DNA]</scope>
    <source>
        <strain evidence="2 3">CP-40</strain>
    </source>
</reference>
<dbReference type="Proteomes" id="UP000481454">
    <property type="component" value="Unassembled WGS sequence"/>
</dbReference>
<comment type="caution">
    <text evidence="2">The sequence shown here is derived from an EMBL/GenBank/DDBJ whole genome shotgun (WGS) entry which is preliminary data.</text>
</comment>
<dbReference type="SUPFAM" id="SSF47413">
    <property type="entry name" value="lambda repressor-like DNA-binding domains"/>
    <property type="match status" value="1"/>
</dbReference>
<proteinExistence type="predicted"/>
<accession>A0AAP6WLK3</accession>
<name>A0AAP6WLK3_CLOPF</name>
<dbReference type="InterPro" id="IPR010982">
    <property type="entry name" value="Lambda_DNA-bd_dom_sf"/>
</dbReference>
<protein>
    <submittedName>
        <fullName evidence="2">Helix-turn-helix transcriptional regulator</fullName>
    </submittedName>
</protein>
<dbReference type="GO" id="GO:0003677">
    <property type="term" value="F:DNA binding"/>
    <property type="evidence" value="ECO:0007669"/>
    <property type="project" value="InterPro"/>
</dbReference>
<dbReference type="Gene3D" id="1.10.260.40">
    <property type="entry name" value="lambda repressor-like DNA-binding domains"/>
    <property type="match status" value="1"/>
</dbReference>